<keyword evidence="5" id="KW-0489">Methyltransferase</keyword>
<accession>A0A813SS79</accession>
<organism evidence="8 11">
    <name type="scientific">Didymodactylos carnosus</name>
    <dbReference type="NCBI Taxonomy" id="1234261"/>
    <lineage>
        <taxon>Eukaryota</taxon>
        <taxon>Metazoa</taxon>
        <taxon>Spiralia</taxon>
        <taxon>Gnathifera</taxon>
        <taxon>Rotifera</taxon>
        <taxon>Eurotatoria</taxon>
        <taxon>Bdelloidea</taxon>
        <taxon>Philodinida</taxon>
        <taxon>Philodinidae</taxon>
        <taxon>Didymodactylos</taxon>
    </lineage>
</organism>
<keyword evidence="11" id="KW-1185">Reference proteome</keyword>
<evidence type="ECO:0000313" key="8">
    <source>
        <dbReference type="EMBL" id="CAF0798486.1"/>
    </source>
</evidence>
<dbReference type="Gene3D" id="1.20.120.1630">
    <property type="match status" value="1"/>
</dbReference>
<gene>
    <name evidence="8" type="ORF">GPM918_LOCUS3385</name>
    <name evidence="7" type="ORF">OVA965_LOCUS3721</name>
    <name evidence="10" type="ORF">SRO942_LOCUS3385</name>
    <name evidence="9" type="ORF">TMI583_LOCUS3719</name>
</gene>
<comment type="caution">
    <text evidence="8">The sequence shown here is derived from an EMBL/GenBank/DDBJ whole genome shotgun (WGS) entry which is preliminary data.</text>
</comment>
<evidence type="ECO:0000256" key="6">
    <source>
        <dbReference type="SAM" id="MobiDB-lite"/>
    </source>
</evidence>
<dbReference type="GO" id="GO:0005789">
    <property type="term" value="C:endoplasmic reticulum membrane"/>
    <property type="evidence" value="ECO:0007669"/>
    <property type="project" value="UniProtKB-SubCell"/>
</dbReference>
<comment type="similarity">
    <text evidence="5">Belongs to the class VI-like SAM-binding methyltransferase superfamily. Isoprenylcysteine carboxyl methyltransferase family.</text>
</comment>
<dbReference type="EMBL" id="CAJNOK010000919">
    <property type="protein sequence ID" value="CAF0783134.1"/>
    <property type="molecule type" value="Genomic_DNA"/>
</dbReference>
<dbReference type="GO" id="GO:0004671">
    <property type="term" value="F:protein C-terminal S-isoprenylcysteine carboxyl O-methyltransferase activity"/>
    <property type="evidence" value="ECO:0007669"/>
    <property type="project" value="UniProtKB-EC"/>
</dbReference>
<dbReference type="PANTHER" id="PTHR12714">
    <property type="entry name" value="PROTEIN-S ISOPRENYLCYSTEINE O-METHYLTRANSFERASE"/>
    <property type="match status" value="1"/>
</dbReference>
<comment type="caution">
    <text evidence="5">Lacks conserved residue(s) required for the propagation of feature annotation.</text>
</comment>
<comment type="subcellular location">
    <subcellularLocation>
        <location evidence="5">Endoplasmic reticulum membrane</location>
        <topology evidence="5">Multi-pass membrane protein</topology>
    </subcellularLocation>
    <subcellularLocation>
        <location evidence="1">Membrane</location>
        <topology evidence="1">Multi-pass membrane protein</topology>
    </subcellularLocation>
</comment>
<keyword evidence="5" id="KW-0808">Transferase</keyword>
<reference evidence="8" key="1">
    <citation type="submission" date="2021-02" db="EMBL/GenBank/DDBJ databases">
        <authorList>
            <person name="Nowell W R."/>
        </authorList>
    </citation>
    <scope>NUCLEOTIDE SEQUENCE</scope>
</reference>
<sequence>MYSTIFSESLFVKIYETVCIGIVAAVDTWNSIVRLKPDTSGNERKKSESDKQDSKNSSRDKGTLTWIYIAKFVPNAVAILLYYFYPNSRYSSLLNSNISLIIGLSLFVIGFAIRQIAIIQLGRFYTYKVHVVNDHEMIDTGLYQYMRHPAYTGTFLELTGAAILYNHTIISCFLSLPYLVVVLKRIKQEEKVLLEKFGPKYQKYCKRVGMFLPMFRL</sequence>
<keyword evidence="5" id="KW-0949">S-adenosyl-L-methionine</keyword>
<keyword evidence="5" id="KW-0256">Endoplasmic reticulum</keyword>
<feature type="transmembrane region" description="Helical" evidence="5">
    <location>
        <begin position="163"/>
        <end position="183"/>
    </location>
</feature>
<dbReference type="EMBL" id="CAJOBC010000416">
    <property type="protein sequence ID" value="CAF3583343.1"/>
    <property type="molecule type" value="Genomic_DNA"/>
</dbReference>
<evidence type="ECO:0000313" key="11">
    <source>
        <dbReference type="Proteomes" id="UP000663829"/>
    </source>
</evidence>
<keyword evidence="2 5" id="KW-0812">Transmembrane</keyword>
<dbReference type="Proteomes" id="UP000663829">
    <property type="component" value="Unassembled WGS sequence"/>
</dbReference>
<dbReference type="EMBL" id="CAJOBA010000919">
    <property type="protein sequence ID" value="CAF3564982.1"/>
    <property type="molecule type" value="Genomic_DNA"/>
</dbReference>
<dbReference type="GO" id="GO:0032259">
    <property type="term" value="P:methylation"/>
    <property type="evidence" value="ECO:0007669"/>
    <property type="project" value="UniProtKB-KW"/>
</dbReference>
<feature type="transmembrane region" description="Helical" evidence="5">
    <location>
        <begin position="97"/>
        <end position="119"/>
    </location>
</feature>
<proteinExistence type="inferred from homology"/>
<evidence type="ECO:0000256" key="5">
    <source>
        <dbReference type="RuleBase" id="RU362022"/>
    </source>
</evidence>
<evidence type="ECO:0000256" key="3">
    <source>
        <dbReference type="ARBA" id="ARBA00022989"/>
    </source>
</evidence>
<dbReference type="InterPro" id="IPR007269">
    <property type="entry name" value="ICMT_MeTrfase"/>
</dbReference>
<keyword evidence="3 5" id="KW-1133">Transmembrane helix</keyword>
<keyword evidence="4 5" id="KW-0472">Membrane</keyword>
<evidence type="ECO:0000256" key="2">
    <source>
        <dbReference type="ARBA" id="ARBA00022692"/>
    </source>
</evidence>
<dbReference type="PANTHER" id="PTHR12714:SF9">
    <property type="entry name" value="PROTEIN-S-ISOPRENYLCYSTEINE O-METHYLTRANSFERASE"/>
    <property type="match status" value="1"/>
</dbReference>
<dbReference type="EC" id="2.1.1.100" evidence="5"/>
<evidence type="ECO:0000256" key="1">
    <source>
        <dbReference type="ARBA" id="ARBA00004141"/>
    </source>
</evidence>
<dbReference type="OrthoDB" id="422086at2759"/>
<evidence type="ECO:0000313" key="10">
    <source>
        <dbReference type="EMBL" id="CAF3583343.1"/>
    </source>
</evidence>
<evidence type="ECO:0000256" key="4">
    <source>
        <dbReference type="ARBA" id="ARBA00023136"/>
    </source>
</evidence>
<dbReference type="Pfam" id="PF04140">
    <property type="entry name" value="ICMT"/>
    <property type="match status" value="1"/>
</dbReference>
<name>A0A813SS79_9BILA</name>
<dbReference type="EMBL" id="CAJNOQ010000416">
    <property type="protein sequence ID" value="CAF0798486.1"/>
    <property type="molecule type" value="Genomic_DNA"/>
</dbReference>
<dbReference type="Proteomes" id="UP000681722">
    <property type="component" value="Unassembled WGS sequence"/>
</dbReference>
<dbReference type="Proteomes" id="UP000682733">
    <property type="component" value="Unassembled WGS sequence"/>
</dbReference>
<feature type="transmembrane region" description="Helical" evidence="5">
    <location>
        <begin position="66"/>
        <end position="85"/>
    </location>
</feature>
<comment type="catalytic activity">
    <reaction evidence="5">
        <text>[protein]-C-terminal S-[(2E,6E)-farnesyl]-L-cysteine + S-adenosyl-L-methionine = [protein]-C-terminal S-[(2E,6E)-farnesyl]-L-cysteine methyl ester + S-adenosyl-L-homocysteine</text>
        <dbReference type="Rhea" id="RHEA:21672"/>
        <dbReference type="Rhea" id="RHEA-COMP:12125"/>
        <dbReference type="Rhea" id="RHEA-COMP:12126"/>
        <dbReference type="ChEBI" id="CHEBI:57856"/>
        <dbReference type="ChEBI" id="CHEBI:59789"/>
        <dbReference type="ChEBI" id="CHEBI:90510"/>
        <dbReference type="ChEBI" id="CHEBI:90511"/>
        <dbReference type="EC" id="2.1.1.100"/>
    </reaction>
</comment>
<evidence type="ECO:0000313" key="9">
    <source>
        <dbReference type="EMBL" id="CAF3564982.1"/>
    </source>
</evidence>
<protein>
    <recommendedName>
        <fullName evidence="5">Protein-S-isoprenylcysteine O-methyltransferase</fullName>
        <ecNumber evidence="5">2.1.1.100</ecNumber>
    </recommendedName>
</protein>
<dbReference type="Proteomes" id="UP000677228">
    <property type="component" value="Unassembled WGS sequence"/>
</dbReference>
<evidence type="ECO:0000313" key="7">
    <source>
        <dbReference type="EMBL" id="CAF0783134.1"/>
    </source>
</evidence>
<feature type="region of interest" description="Disordered" evidence="6">
    <location>
        <begin position="39"/>
        <end position="59"/>
    </location>
</feature>
<dbReference type="AlphaFoldDB" id="A0A813SS79"/>